<keyword evidence="4" id="KW-1185">Reference proteome</keyword>
<keyword evidence="2" id="KW-0812">Transmembrane</keyword>
<accession>A0A3A2ZIJ2</accession>
<evidence type="ECO:0000313" key="4">
    <source>
        <dbReference type="Proteomes" id="UP000266188"/>
    </source>
</evidence>
<name>A0A3A2ZIJ2_9EURO</name>
<evidence type="ECO:0000313" key="3">
    <source>
        <dbReference type="EMBL" id="RJE22932.1"/>
    </source>
</evidence>
<protein>
    <submittedName>
        <fullName evidence="3">Uncharacterized protein</fullName>
    </submittedName>
</protein>
<evidence type="ECO:0000256" key="2">
    <source>
        <dbReference type="SAM" id="Phobius"/>
    </source>
</evidence>
<keyword evidence="2" id="KW-0472">Membrane</keyword>
<feature type="region of interest" description="Disordered" evidence="1">
    <location>
        <begin position="432"/>
        <end position="543"/>
    </location>
</feature>
<dbReference type="AlphaFoldDB" id="A0A3A2ZIJ2"/>
<feature type="compositionally biased region" description="Low complexity" evidence="1">
    <location>
        <begin position="150"/>
        <end position="255"/>
    </location>
</feature>
<dbReference type="EMBL" id="MVGC01000144">
    <property type="protein sequence ID" value="RJE22932.1"/>
    <property type="molecule type" value="Genomic_DNA"/>
</dbReference>
<keyword evidence="2" id="KW-1133">Transmembrane helix</keyword>
<evidence type="ECO:0000256" key="1">
    <source>
        <dbReference type="SAM" id="MobiDB-lite"/>
    </source>
</evidence>
<feature type="region of interest" description="Disordered" evidence="1">
    <location>
        <begin position="102"/>
        <end position="294"/>
    </location>
</feature>
<feature type="compositionally biased region" description="Polar residues" evidence="1">
    <location>
        <begin position="102"/>
        <end position="144"/>
    </location>
</feature>
<reference evidence="4" key="1">
    <citation type="submission" date="2017-02" db="EMBL/GenBank/DDBJ databases">
        <authorList>
            <person name="Tafer H."/>
            <person name="Lopandic K."/>
        </authorList>
    </citation>
    <scope>NUCLEOTIDE SEQUENCE [LARGE SCALE GENOMIC DNA]</scope>
    <source>
        <strain evidence="4">CBS 366.77</strain>
    </source>
</reference>
<dbReference type="OrthoDB" id="5421784at2759"/>
<feature type="compositionally biased region" description="Pro residues" evidence="1">
    <location>
        <begin position="439"/>
        <end position="451"/>
    </location>
</feature>
<organism evidence="3 4">
    <name type="scientific">Aspergillus sclerotialis</name>
    <dbReference type="NCBI Taxonomy" id="2070753"/>
    <lineage>
        <taxon>Eukaryota</taxon>
        <taxon>Fungi</taxon>
        <taxon>Dikarya</taxon>
        <taxon>Ascomycota</taxon>
        <taxon>Pezizomycotina</taxon>
        <taxon>Eurotiomycetes</taxon>
        <taxon>Eurotiomycetidae</taxon>
        <taxon>Eurotiales</taxon>
        <taxon>Aspergillaceae</taxon>
        <taxon>Aspergillus</taxon>
        <taxon>Aspergillus subgen. Polypaecilum</taxon>
    </lineage>
</organism>
<dbReference type="Proteomes" id="UP000266188">
    <property type="component" value="Unassembled WGS sequence"/>
</dbReference>
<feature type="compositionally biased region" description="Low complexity" evidence="1">
    <location>
        <begin position="270"/>
        <end position="281"/>
    </location>
</feature>
<sequence>MAHHGTSKHYRLTRSLKKRNYSEACHGEDAWQGPGDNYRRTWTASASSSGIGLCQSDVKHDKGEDDSAYHNFDLPRRQQTGLPQESPTKVVTAIVGVTDNLTQSHQSSTGTASNSDLSQTTIPTDSPTPPASSVSTDSGLSTLSPHVPDTTQSAYPAPTSPTTDTPTSTSLISTAPTTSNSPQSSPLSTPLFSSSGASSSTLTSSRSLSTPSPTSTSSSSTSSSSQTSDSTSSTDTSSLSGSGYTSSLSTDSGPTGFFGGFPSSGGGSGTSATSSIPGPTATNPPPQTSSPSPTTNKIVGGVVGSVAGVAFLFLVILLYLRRRHAAFRAAREGLPAGEVAGGAAGEGSVSHSAEMTSRQSSHDPLFASSLAPAFMRSWRKSSQTTRTDSTLVSNQSERGFQKIAGRKIPSVLQSGGDGYGGGVFGEASPGVEMSVNFQPSPPINIRPPASQPPTASAYGMPLDTNYTRENQESDPEVIVRPSPARTPTASSTNIPSSAAQTPPRSTPEPQNALSPSIPRRPDVLGRSHPSLDGSRGSRFTESI</sequence>
<feature type="compositionally biased region" description="Polar residues" evidence="1">
    <location>
        <begin position="485"/>
        <end position="514"/>
    </location>
</feature>
<proteinExistence type="predicted"/>
<dbReference type="STRING" id="2070753.A0A3A2ZIJ2"/>
<feature type="transmembrane region" description="Helical" evidence="2">
    <location>
        <begin position="298"/>
        <end position="320"/>
    </location>
</feature>
<gene>
    <name evidence="3" type="ORF">PHISCL_04741</name>
</gene>
<comment type="caution">
    <text evidence="3">The sequence shown here is derived from an EMBL/GenBank/DDBJ whole genome shotgun (WGS) entry which is preliminary data.</text>
</comment>
<feature type="compositionally biased region" description="Gly residues" evidence="1">
    <location>
        <begin position="256"/>
        <end position="269"/>
    </location>
</feature>